<sequence length="480" mass="54380">MKEVRDAIYSGANTTPGRDGLFYELFKHLDELVLEEILALFNSVWAEGCLPKEWKHAVVAPILKPGKDASDPSSYRPIALTSVLCKIMERMITNRLVYFLESKGLFANFQNGFRNGRSTMESVTVLDQDIKKAFDSKEIVVSVFLDIEKAYDSLWKEGLMIKIYDLGVRGRTFNWIKDFLMKRTIQVQVGGKSSKIVEIGNGTPQGSVISPVLFNIMINDIFSNIGRGFGQSLFADDGAIWRRGRNAEFILKQVQKALVSVEEWADKWGFKISAAKSKFMIFGFRRKLPNLGLHMYGSSLERVKDFKFLGIWFEERMTWAVHTARALAKGEKVLNVMRSLAGCDWGAERETMHLIYQAMIRSVLDYGCFVYGSAAKSVLGKLDILQSKALRLCCGAFKTSPIPALLIEMGEMPLYLRRIKLGLQYWVKLRGANQTLPARCLLQGSWDPGGKIKRKPFFDGVNQWASKLRMEQAGYLYLFG</sequence>
<organism evidence="2 3">
    <name type="scientific">Anguilla anguilla</name>
    <name type="common">European freshwater eel</name>
    <name type="synonym">Muraena anguilla</name>
    <dbReference type="NCBI Taxonomy" id="7936"/>
    <lineage>
        <taxon>Eukaryota</taxon>
        <taxon>Metazoa</taxon>
        <taxon>Chordata</taxon>
        <taxon>Craniata</taxon>
        <taxon>Vertebrata</taxon>
        <taxon>Euteleostomi</taxon>
        <taxon>Actinopterygii</taxon>
        <taxon>Neopterygii</taxon>
        <taxon>Teleostei</taxon>
        <taxon>Anguilliformes</taxon>
        <taxon>Anguillidae</taxon>
        <taxon>Anguilla</taxon>
    </lineage>
</organism>
<dbReference type="PANTHER" id="PTHR36688">
    <property type="entry name" value="ENDO/EXONUCLEASE/PHOSPHATASE DOMAIN-CONTAINING PROTEIN"/>
    <property type="match status" value="1"/>
</dbReference>
<dbReference type="InterPro" id="IPR043502">
    <property type="entry name" value="DNA/RNA_pol_sf"/>
</dbReference>
<keyword evidence="3" id="KW-1185">Reference proteome</keyword>
<comment type="caution">
    <text evidence="2">The sequence shown here is derived from an EMBL/GenBank/DDBJ whole genome shotgun (WGS) entry which is preliminary data.</text>
</comment>
<proteinExistence type="predicted"/>
<dbReference type="AlphaFoldDB" id="A0A9D3MPF4"/>
<dbReference type="CDD" id="cd01650">
    <property type="entry name" value="RT_nLTR_like"/>
    <property type="match status" value="1"/>
</dbReference>
<gene>
    <name evidence="2" type="ORF">ANANG_G00064980</name>
</gene>
<protein>
    <recommendedName>
        <fullName evidence="1">Reverse transcriptase domain-containing protein</fullName>
    </recommendedName>
</protein>
<evidence type="ECO:0000313" key="2">
    <source>
        <dbReference type="EMBL" id="KAG5852664.1"/>
    </source>
</evidence>
<dbReference type="EMBL" id="JAFIRN010000003">
    <property type="protein sequence ID" value="KAG5852664.1"/>
    <property type="molecule type" value="Genomic_DNA"/>
</dbReference>
<evidence type="ECO:0000259" key="1">
    <source>
        <dbReference type="PROSITE" id="PS50878"/>
    </source>
</evidence>
<name>A0A9D3MPF4_ANGAN</name>
<evidence type="ECO:0000313" key="3">
    <source>
        <dbReference type="Proteomes" id="UP001044222"/>
    </source>
</evidence>
<dbReference type="PROSITE" id="PS50878">
    <property type="entry name" value="RT_POL"/>
    <property type="match status" value="1"/>
</dbReference>
<feature type="domain" description="Reverse transcriptase" evidence="1">
    <location>
        <begin position="43"/>
        <end position="295"/>
    </location>
</feature>
<dbReference type="PANTHER" id="PTHR36688:SF1">
    <property type="entry name" value="ENDONUCLEASE_EXONUCLEASE_PHOSPHATASE DOMAIN-CONTAINING PROTEIN"/>
    <property type="match status" value="1"/>
</dbReference>
<reference evidence="2" key="1">
    <citation type="submission" date="2021-01" db="EMBL/GenBank/DDBJ databases">
        <title>A chromosome-scale assembly of European eel, Anguilla anguilla.</title>
        <authorList>
            <person name="Henkel C."/>
            <person name="Jong-Raadsen S.A."/>
            <person name="Dufour S."/>
            <person name="Weltzien F.-A."/>
            <person name="Palstra A.P."/>
            <person name="Pelster B."/>
            <person name="Spaink H.P."/>
            <person name="Van Den Thillart G.E."/>
            <person name="Jansen H."/>
            <person name="Zahm M."/>
            <person name="Klopp C."/>
            <person name="Cedric C."/>
            <person name="Louis A."/>
            <person name="Berthelot C."/>
            <person name="Parey E."/>
            <person name="Roest Crollius H."/>
            <person name="Montfort J."/>
            <person name="Robinson-Rechavi M."/>
            <person name="Bucao C."/>
            <person name="Bouchez O."/>
            <person name="Gislard M."/>
            <person name="Lluch J."/>
            <person name="Milhes M."/>
            <person name="Lampietro C."/>
            <person name="Lopez Roques C."/>
            <person name="Donnadieu C."/>
            <person name="Braasch I."/>
            <person name="Desvignes T."/>
            <person name="Postlethwait J."/>
            <person name="Bobe J."/>
            <person name="Guiguen Y."/>
            <person name="Dirks R."/>
        </authorList>
    </citation>
    <scope>NUCLEOTIDE SEQUENCE</scope>
    <source>
        <strain evidence="2">Tag_6206</strain>
        <tissue evidence="2">Liver</tissue>
    </source>
</reference>
<accession>A0A9D3MPF4</accession>
<dbReference type="InterPro" id="IPR052560">
    <property type="entry name" value="RdDP_mobile_element"/>
</dbReference>
<dbReference type="Proteomes" id="UP001044222">
    <property type="component" value="Unassembled WGS sequence"/>
</dbReference>
<dbReference type="Pfam" id="PF00078">
    <property type="entry name" value="RVT_1"/>
    <property type="match status" value="1"/>
</dbReference>
<dbReference type="SUPFAM" id="SSF56672">
    <property type="entry name" value="DNA/RNA polymerases"/>
    <property type="match status" value="1"/>
</dbReference>
<dbReference type="InterPro" id="IPR000477">
    <property type="entry name" value="RT_dom"/>
</dbReference>